<dbReference type="CDD" id="cd06257">
    <property type="entry name" value="DnaJ"/>
    <property type="match status" value="1"/>
</dbReference>
<feature type="domain" description="J" evidence="3">
    <location>
        <begin position="3"/>
        <end position="67"/>
    </location>
</feature>
<dbReference type="InterPro" id="IPR018253">
    <property type="entry name" value="DnaJ_domain_CS"/>
</dbReference>
<keyword evidence="2" id="KW-0472">Membrane</keyword>
<dbReference type="PROSITE" id="PS50076">
    <property type="entry name" value="DNAJ_2"/>
    <property type="match status" value="1"/>
</dbReference>
<dbReference type="InterPro" id="IPR051100">
    <property type="entry name" value="DnaJ_subfamily_B/C"/>
</dbReference>
<dbReference type="PROSITE" id="PS00636">
    <property type="entry name" value="DNAJ_1"/>
    <property type="match status" value="1"/>
</dbReference>
<feature type="transmembrane region" description="Helical" evidence="2">
    <location>
        <begin position="119"/>
        <end position="141"/>
    </location>
</feature>
<evidence type="ECO:0000256" key="2">
    <source>
        <dbReference type="SAM" id="Phobius"/>
    </source>
</evidence>
<dbReference type="Pfam" id="PF00226">
    <property type="entry name" value="DnaJ"/>
    <property type="match status" value="1"/>
</dbReference>
<feature type="region of interest" description="Disordered" evidence="1">
    <location>
        <begin position="80"/>
        <end position="103"/>
    </location>
</feature>
<dbReference type="AlphaFoldDB" id="A0A4Q4KN44"/>
<dbReference type="GO" id="GO:0030544">
    <property type="term" value="F:Hsp70 protein binding"/>
    <property type="evidence" value="ECO:0007669"/>
    <property type="project" value="TreeGrafter"/>
</dbReference>
<dbReference type="EMBL" id="SETE01000002">
    <property type="protein sequence ID" value="RYM34558.1"/>
    <property type="molecule type" value="Genomic_DNA"/>
</dbReference>
<reference evidence="4 5" key="1">
    <citation type="submission" date="2019-02" db="EMBL/GenBank/DDBJ databases">
        <title>Genome sequence of the sea-ice species Brumimicrobium glaciale.</title>
        <authorList>
            <person name="Bowman J.P."/>
        </authorList>
    </citation>
    <scope>NUCLEOTIDE SEQUENCE [LARGE SCALE GENOMIC DNA]</scope>
    <source>
        <strain evidence="4 5">IC156</strain>
    </source>
</reference>
<keyword evidence="2" id="KW-1133">Transmembrane helix</keyword>
<accession>A0A4Q4KN44</accession>
<feature type="transmembrane region" description="Helical" evidence="2">
    <location>
        <begin position="161"/>
        <end position="183"/>
    </location>
</feature>
<comment type="caution">
    <text evidence="4">The sequence shown here is derived from an EMBL/GenBank/DDBJ whole genome shotgun (WGS) entry which is preliminary data.</text>
</comment>
<keyword evidence="2" id="KW-0812">Transmembrane</keyword>
<dbReference type="PANTHER" id="PTHR43908:SF6">
    <property type="entry name" value="J DOMAIN-CONTAINING PROTEIN DDB_G0295729"/>
    <property type="match status" value="1"/>
</dbReference>
<evidence type="ECO:0000313" key="5">
    <source>
        <dbReference type="Proteomes" id="UP000293952"/>
    </source>
</evidence>
<sequence>MSTYYEILGITENADAAEVKKAFRKLAKQYHPDLNSAENAKEKFIEVEVAYSCLSDSKTRLAYDRLLKLQRMERANPRVKQKYQQDVNRKTRTGTRRAQSHSKMSYQQYKRDQLFRTSFAAIIFKTIFTIVFGGLLMFLFYQVGLKLYGPTSEKWGQNSSAYILSTVYIFSLIGLIYLYEYFVRYLVVGRPKREV</sequence>
<dbReference type="SUPFAM" id="SSF46565">
    <property type="entry name" value="Chaperone J-domain"/>
    <property type="match status" value="1"/>
</dbReference>
<feature type="compositionally biased region" description="Basic residues" evidence="1">
    <location>
        <begin position="90"/>
        <end position="100"/>
    </location>
</feature>
<dbReference type="PANTHER" id="PTHR43908">
    <property type="entry name" value="AT29763P-RELATED"/>
    <property type="match status" value="1"/>
</dbReference>
<dbReference type="InterPro" id="IPR036869">
    <property type="entry name" value="J_dom_sf"/>
</dbReference>
<dbReference type="InterPro" id="IPR001623">
    <property type="entry name" value="DnaJ_domain"/>
</dbReference>
<dbReference type="GO" id="GO:0071218">
    <property type="term" value="P:cellular response to misfolded protein"/>
    <property type="evidence" value="ECO:0007669"/>
    <property type="project" value="TreeGrafter"/>
</dbReference>
<evidence type="ECO:0000256" key="1">
    <source>
        <dbReference type="SAM" id="MobiDB-lite"/>
    </source>
</evidence>
<dbReference type="OrthoDB" id="9779622at2"/>
<name>A0A4Q4KN44_9FLAO</name>
<dbReference type="Gene3D" id="1.10.287.110">
    <property type="entry name" value="DnaJ domain"/>
    <property type="match status" value="1"/>
</dbReference>
<keyword evidence="5" id="KW-1185">Reference proteome</keyword>
<dbReference type="SMART" id="SM00271">
    <property type="entry name" value="DnaJ"/>
    <property type="match status" value="1"/>
</dbReference>
<dbReference type="Proteomes" id="UP000293952">
    <property type="component" value="Unassembled WGS sequence"/>
</dbReference>
<evidence type="ECO:0000259" key="3">
    <source>
        <dbReference type="PROSITE" id="PS50076"/>
    </source>
</evidence>
<protein>
    <recommendedName>
        <fullName evidence="3">J domain-containing protein</fullName>
    </recommendedName>
</protein>
<dbReference type="RefSeq" id="WP_130092567.1">
    <property type="nucleotide sequence ID" value="NZ_SETE01000002.1"/>
</dbReference>
<dbReference type="PRINTS" id="PR00625">
    <property type="entry name" value="JDOMAIN"/>
</dbReference>
<gene>
    <name evidence="4" type="ORF">ERX46_04070</name>
</gene>
<evidence type="ECO:0000313" key="4">
    <source>
        <dbReference type="EMBL" id="RYM34558.1"/>
    </source>
</evidence>
<organism evidence="4 5">
    <name type="scientific">Brumimicrobium glaciale</name>
    <dbReference type="NCBI Taxonomy" id="200475"/>
    <lineage>
        <taxon>Bacteria</taxon>
        <taxon>Pseudomonadati</taxon>
        <taxon>Bacteroidota</taxon>
        <taxon>Flavobacteriia</taxon>
        <taxon>Flavobacteriales</taxon>
        <taxon>Crocinitomicaceae</taxon>
        <taxon>Brumimicrobium</taxon>
    </lineage>
</organism>
<proteinExistence type="predicted"/>